<comment type="caution">
    <text evidence="3">The sequence shown here is derived from an EMBL/GenBank/DDBJ whole genome shotgun (WGS) entry which is preliminary data.</text>
</comment>
<dbReference type="AlphaFoldDB" id="A0AAN9UIK0"/>
<evidence type="ECO:0000313" key="3">
    <source>
        <dbReference type="EMBL" id="KAK7747631.1"/>
    </source>
</evidence>
<evidence type="ECO:0000313" key="4">
    <source>
        <dbReference type="Proteomes" id="UP001320420"/>
    </source>
</evidence>
<dbReference type="InterPro" id="IPR044861">
    <property type="entry name" value="IPNS-like_FE2OG_OXY"/>
</dbReference>
<dbReference type="EMBL" id="JAKJXP020000090">
    <property type="protein sequence ID" value="KAK7747631.1"/>
    <property type="molecule type" value="Genomic_DNA"/>
</dbReference>
<accession>A0AAN9UIK0</accession>
<dbReference type="InterPro" id="IPR050231">
    <property type="entry name" value="Iron_ascorbate_oxido_reductase"/>
</dbReference>
<proteinExistence type="inferred from homology"/>
<evidence type="ECO:0000259" key="2">
    <source>
        <dbReference type="PROSITE" id="PS51471"/>
    </source>
</evidence>
<dbReference type="Gene3D" id="2.60.120.330">
    <property type="entry name" value="B-lactam Antibiotic, Isopenicillin N Synthase, Chain"/>
    <property type="match status" value="1"/>
</dbReference>
<sequence>MLFQDDAGGLQVEDPRSPGSFIDATPMKDALVMNVGDLLMRWSNDFLKSTLHRVTLPPIQVDGPISGKLMTKSRYSIPYFVSPDPKSVIECLPVCTDADHPPKYEPVVQEDYRRMRARGQYAEPVEAVSTPTSGH</sequence>
<protein>
    <recommendedName>
        <fullName evidence="2">Fe2OG dioxygenase domain-containing protein</fullName>
    </recommendedName>
</protein>
<dbReference type="Proteomes" id="UP001320420">
    <property type="component" value="Unassembled WGS sequence"/>
</dbReference>
<reference evidence="3 4" key="1">
    <citation type="submission" date="2024-02" db="EMBL/GenBank/DDBJ databases">
        <title>De novo assembly and annotation of 12 fungi associated with fruit tree decline syndrome in Ontario, Canada.</title>
        <authorList>
            <person name="Sulman M."/>
            <person name="Ellouze W."/>
            <person name="Ilyukhin E."/>
        </authorList>
    </citation>
    <scope>NUCLEOTIDE SEQUENCE [LARGE SCALE GENOMIC DNA]</scope>
    <source>
        <strain evidence="3 4">M11/M66-122</strain>
    </source>
</reference>
<organism evidence="3 4">
    <name type="scientific">Diatrype stigma</name>
    <dbReference type="NCBI Taxonomy" id="117547"/>
    <lineage>
        <taxon>Eukaryota</taxon>
        <taxon>Fungi</taxon>
        <taxon>Dikarya</taxon>
        <taxon>Ascomycota</taxon>
        <taxon>Pezizomycotina</taxon>
        <taxon>Sordariomycetes</taxon>
        <taxon>Xylariomycetidae</taxon>
        <taxon>Xylariales</taxon>
        <taxon>Diatrypaceae</taxon>
        <taxon>Diatrype</taxon>
    </lineage>
</organism>
<dbReference type="InterPro" id="IPR027443">
    <property type="entry name" value="IPNS-like_sf"/>
</dbReference>
<keyword evidence="4" id="KW-1185">Reference proteome</keyword>
<dbReference type="SUPFAM" id="SSF51197">
    <property type="entry name" value="Clavaminate synthase-like"/>
    <property type="match status" value="1"/>
</dbReference>
<dbReference type="PANTHER" id="PTHR47990">
    <property type="entry name" value="2-OXOGLUTARATE (2OG) AND FE(II)-DEPENDENT OXYGENASE SUPERFAMILY PROTEIN-RELATED"/>
    <property type="match status" value="1"/>
</dbReference>
<gene>
    <name evidence="3" type="ORF">SLS62_009042</name>
</gene>
<dbReference type="InterPro" id="IPR005123">
    <property type="entry name" value="Oxoglu/Fe-dep_dioxygenase_dom"/>
</dbReference>
<name>A0AAN9UIK0_9PEZI</name>
<dbReference type="PROSITE" id="PS51471">
    <property type="entry name" value="FE2OG_OXY"/>
    <property type="match status" value="1"/>
</dbReference>
<dbReference type="Pfam" id="PF03171">
    <property type="entry name" value="2OG-FeII_Oxy"/>
    <property type="match status" value="1"/>
</dbReference>
<evidence type="ECO:0000256" key="1">
    <source>
        <dbReference type="ARBA" id="ARBA00008056"/>
    </source>
</evidence>
<comment type="similarity">
    <text evidence="1">Belongs to the iron/ascorbate-dependent oxidoreductase family.</text>
</comment>
<feature type="domain" description="Fe2OG dioxygenase" evidence="2">
    <location>
        <begin position="1"/>
        <end position="83"/>
    </location>
</feature>